<reference evidence="2 3" key="1">
    <citation type="journal article" date="2024" name="Plant J.">
        <title>Genome sequences and population genomics reveal climatic adaptation and genomic divergence between two closely related sweetgum species.</title>
        <authorList>
            <person name="Xu W.Q."/>
            <person name="Ren C.Q."/>
            <person name="Zhang X.Y."/>
            <person name="Comes H.P."/>
            <person name="Liu X.H."/>
            <person name="Li Y.G."/>
            <person name="Kettle C.J."/>
            <person name="Jalonen R."/>
            <person name="Gaisberger H."/>
            <person name="Ma Y.Z."/>
            <person name="Qiu Y.X."/>
        </authorList>
    </citation>
    <scope>NUCLEOTIDE SEQUENCE [LARGE SCALE GENOMIC DNA]</scope>
    <source>
        <strain evidence="2">Hangzhou</strain>
    </source>
</reference>
<evidence type="ECO:0000259" key="1">
    <source>
        <dbReference type="PROSITE" id="PS50879"/>
    </source>
</evidence>
<keyword evidence="3" id="KW-1185">Reference proteome</keyword>
<dbReference type="PANTHER" id="PTHR47723">
    <property type="entry name" value="OS05G0353850 PROTEIN"/>
    <property type="match status" value="1"/>
</dbReference>
<comment type="caution">
    <text evidence="2">The sequence shown here is derived from an EMBL/GenBank/DDBJ whole genome shotgun (WGS) entry which is preliminary data.</text>
</comment>
<dbReference type="EMBL" id="JBBPBK010000150">
    <property type="protein sequence ID" value="KAK9266420.1"/>
    <property type="molecule type" value="Genomic_DNA"/>
</dbReference>
<organism evidence="2 3">
    <name type="scientific">Liquidambar formosana</name>
    <name type="common">Formosan gum</name>
    <dbReference type="NCBI Taxonomy" id="63359"/>
    <lineage>
        <taxon>Eukaryota</taxon>
        <taxon>Viridiplantae</taxon>
        <taxon>Streptophyta</taxon>
        <taxon>Embryophyta</taxon>
        <taxon>Tracheophyta</taxon>
        <taxon>Spermatophyta</taxon>
        <taxon>Magnoliopsida</taxon>
        <taxon>eudicotyledons</taxon>
        <taxon>Gunneridae</taxon>
        <taxon>Pentapetalae</taxon>
        <taxon>Saxifragales</taxon>
        <taxon>Altingiaceae</taxon>
        <taxon>Liquidambar</taxon>
    </lineage>
</organism>
<dbReference type="InterPro" id="IPR053151">
    <property type="entry name" value="RNase_H-like"/>
</dbReference>
<dbReference type="GO" id="GO:0003676">
    <property type="term" value="F:nucleic acid binding"/>
    <property type="evidence" value="ECO:0007669"/>
    <property type="project" value="InterPro"/>
</dbReference>
<gene>
    <name evidence="2" type="ORF">L1049_012440</name>
</gene>
<dbReference type="Proteomes" id="UP001415857">
    <property type="component" value="Unassembled WGS sequence"/>
</dbReference>
<dbReference type="CDD" id="cd06222">
    <property type="entry name" value="RNase_H_like"/>
    <property type="match status" value="1"/>
</dbReference>
<dbReference type="Gene3D" id="3.30.420.10">
    <property type="entry name" value="Ribonuclease H-like superfamily/Ribonuclease H"/>
    <property type="match status" value="1"/>
</dbReference>
<evidence type="ECO:0000313" key="3">
    <source>
        <dbReference type="Proteomes" id="UP001415857"/>
    </source>
</evidence>
<evidence type="ECO:0000313" key="2">
    <source>
        <dbReference type="EMBL" id="KAK9266420.1"/>
    </source>
</evidence>
<dbReference type="InterPro" id="IPR044730">
    <property type="entry name" value="RNase_H-like_dom_plant"/>
</dbReference>
<dbReference type="AlphaFoldDB" id="A0AAP0N7A8"/>
<dbReference type="Pfam" id="PF13456">
    <property type="entry name" value="RVT_3"/>
    <property type="match status" value="1"/>
</dbReference>
<name>A0AAP0N7A8_LIQFO</name>
<dbReference type="InterPro" id="IPR002156">
    <property type="entry name" value="RNaseH_domain"/>
</dbReference>
<dbReference type="SUPFAM" id="SSF53098">
    <property type="entry name" value="Ribonuclease H-like"/>
    <property type="match status" value="1"/>
</dbReference>
<dbReference type="InterPro" id="IPR012337">
    <property type="entry name" value="RNaseH-like_sf"/>
</dbReference>
<accession>A0AAP0N7A8</accession>
<dbReference type="PROSITE" id="PS50879">
    <property type="entry name" value="RNASE_H_1"/>
    <property type="match status" value="1"/>
</dbReference>
<dbReference type="PANTHER" id="PTHR47723:SF22">
    <property type="entry name" value="RNASE H TYPE-1 DOMAIN-CONTAINING PROTEIN"/>
    <property type="match status" value="1"/>
</dbReference>
<sequence>MFNNLMFNNVRANWEDVAELAKRRTAFWVKALRSELGYSIADFLSCIDGVRAFRSTKLRPKCPTLWKSPPSTTLKFNVDGSAKGKPGPGGIGGVLRDDSGGVIYLFSIPVGIVDSNFAELLAVREALRLFSTSVWASSKNLLIESDSTLVVSWINGHVRVWKFQFVLNEIFSLINHLRNVVISHEFREANCMADWLAKDGVGRLAPSIAWL</sequence>
<protein>
    <recommendedName>
        <fullName evidence="1">RNase H type-1 domain-containing protein</fullName>
    </recommendedName>
</protein>
<feature type="domain" description="RNase H type-1" evidence="1">
    <location>
        <begin position="70"/>
        <end position="211"/>
    </location>
</feature>
<dbReference type="InterPro" id="IPR036397">
    <property type="entry name" value="RNaseH_sf"/>
</dbReference>
<proteinExistence type="predicted"/>
<dbReference type="GO" id="GO:0004523">
    <property type="term" value="F:RNA-DNA hybrid ribonuclease activity"/>
    <property type="evidence" value="ECO:0007669"/>
    <property type="project" value="InterPro"/>
</dbReference>